<feature type="domain" description="Heme-copper oxidase subunit III family profile" evidence="10">
    <location>
        <begin position="6"/>
        <end position="264"/>
    </location>
</feature>
<evidence type="ECO:0000256" key="8">
    <source>
        <dbReference type="RuleBase" id="RU003375"/>
    </source>
</evidence>
<dbReference type="GO" id="GO:0016020">
    <property type="term" value="C:membrane"/>
    <property type="evidence" value="ECO:0007669"/>
    <property type="project" value="UniProtKB-SubCell"/>
</dbReference>
<comment type="similarity">
    <text evidence="2 8">Belongs to the cytochrome c oxidase subunit 3 family.</text>
</comment>
<evidence type="ECO:0000256" key="1">
    <source>
        <dbReference type="ARBA" id="ARBA00004141"/>
    </source>
</evidence>
<keyword evidence="5" id="KW-1278">Translocase</keyword>
<feature type="transmembrane region" description="Helical" evidence="9">
    <location>
        <begin position="12"/>
        <end position="36"/>
    </location>
</feature>
<sequence length="264" mass="30266">MIFMNGFHPFHILSYSPAPIMTSFSVFIQVIFLVNWFSSGKLSFLMFSTILTVLCLFMWWRDVVRESLFQGSHTLRVVKGLQMGMVLFIISEVMFFFSLFFALFFYALNPDVYSLGGMFPPLGINVVGWSGVPFLNSILLLSSGASITWAHYEILSGCKDSSLKAILLTVVLGMVFLMVQVMEYKECSFTLADSVFGSLFFTMTGLHGLHVFIGVSFIVVVMIRLKMNHMSELHHFGFEAAAWYWHFVDVVWLLLYICLYWWLS</sequence>
<keyword evidence="4 8" id="KW-0812">Transmembrane</keyword>
<evidence type="ECO:0000256" key="7">
    <source>
        <dbReference type="ARBA" id="ARBA00023136"/>
    </source>
</evidence>
<keyword evidence="6 9" id="KW-1133">Transmembrane helix</keyword>
<dbReference type="InterPro" id="IPR024791">
    <property type="entry name" value="Cyt_c/ubiquinol_Oxase_su3"/>
</dbReference>
<dbReference type="PANTHER" id="PTHR11403">
    <property type="entry name" value="CYTOCHROME C OXIDASE SUBUNIT III"/>
    <property type="match status" value="1"/>
</dbReference>
<proteinExistence type="inferred from homology"/>
<protein>
    <recommendedName>
        <fullName evidence="3 8">Cytochrome c oxidase subunit 3</fullName>
    </recommendedName>
</protein>
<dbReference type="EMBL" id="MT721736">
    <property type="protein sequence ID" value="QNT17929.1"/>
    <property type="molecule type" value="Genomic_DNA"/>
</dbReference>
<keyword evidence="8 11" id="KW-0496">Mitochondrion</keyword>
<dbReference type="InterPro" id="IPR033945">
    <property type="entry name" value="Cyt_c_oxase_su3_dom"/>
</dbReference>
<dbReference type="SUPFAM" id="SSF81452">
    <property type="entry name" value="Cytochrome c oxidase subunit III-like"/>
    <property type="match status" value="1"/>
</dbReference>
<dbReference type="GO" id="GO:0004129">
    <property type="term" value="F:cytochrome-c oxidase activity"/>
    <property type="evidence" value="ECO:0007669"/>
    <property type="project" value="InterPro"/>
</dbReference>
<evidence type="ECO:0000256" key="2">
    <source>
        <dbReference type="ARBA" id="ARBA00010581"/>
    </source>
</evidence>
<geneLocation type="mitochondrion" evidence="11"/>
<keyword evidence="7 9" id="KW-0472">Membrane</keyword>
<evidence type="ECO:0000256" key="9">
    <source>
        <dbReference type="SAM" id="Phobius"/>
    </source>
</evidence>
<dbReference type="InterPro" id="IPR035973">
    <property type="entry name" value="Cyt_c_oxidase_su3-like_sf"/>
</dbReference>
<dbReference type="Gene3D" id="1.20.120.80">
    <property type="entry name" value="Cytochrome c oxidase, subunit III, four-helix bundle"/>
    <property type="match status" value="1"/>
</dbReference>
<evidence type="ECO:0000256" key="5">
    <source>
        <dbReference type="ARBA" id="ARBA00022967"/>
    </source>
</evidence>
<dbReference type="InterPro" id="IPR000298">
    <property type="entry name" value="Cyt_c_oxidase-like_su3"/>
</dbReference>
<evidence type="ECO:0000256" key="3">
    <source>
        <dbReference type="ARBA" id="ARBA00015944"/>
    </source>
</evidence>
<evidence type="ECO:0000256" key="6">
    <source>
        <dbReference type="ARBA" id="ARBA00022989"/>
    </source>
</evidence>
<evidence type="ECO:0000259" key="10">
    <source>
        <dbReference type="PROSITE" id="PS50253"/>
    </source>
</evidence>
<feature type="transmembrane region" description="Helical" evidence="9">
    <location>
        <begin position="81"/>
        <end position="106"/>
    </location>
</feature>
<dbReference type="AlphaFoldDB" id="A0A7H1K1B3"/>
<comment type="function">
    <text evidence="8">Component of the cytochrome c oxidase, the last enzyme in the mitochondrial electron transport chain which drives oxidative phosphorylation. The respiratory chain contains 3 multisubunit complexes succinate dehydrogenase (complex II, CII), ubiquinol-cytochrome c oxidoreductase (cytochrome b-c1 complex, complex III, CIII) and cytochrome c oxidase (complex IV, CIV), that cooperate to transfer electrons derived from NADH and succinate to molecular oxygen, creating an electrochemical gradient over the inner membrane that drives transmembrane transport and the ATP synthase. Cytochrome c oxidase is the component of the respiratory chain that catalyzes the reduction of oxygen to water. Electrons originating from reduced cytochrome c in the intermembrane space (IMS) are transferred via the dinuclear copper A center (CU(A)) of subunit 2 and heme A of subunit 1 to the active site in subunit 1, a binuclear center (BNC) formed by heme A3 and copper B (CU(B)). The BNC reduces molecular oxygen to 2 water molecules using 4 electrons from cytochrome c in the IMS and 4 protons from the mitochondrial matrix.</text>
</comment>
<dbReference type="CDD" id="cd01665">
    <property type="entry name" value="Cyt_c_Oxidase_III"/>
    <property type="match status" value="1"/>
</dbReference>
<dbReference type="GO" id="GO:0005739">
    <property type="term" value="C:mitochondrion"/>
    <property type="evidence" value="ECO:0007669"/>
    <property type="project" value="TreeGrafter"/>
</dbReference>
<organism evidence="11">
    <name type="scientific">Pedicinus badii</name>
    <dbReference type="NCBI Taxonomy" id="430776"/>
    <lineage>
        <taxon>Eukaryota</taxon>
        <taxon>Metazoa</taxon>
        <taxon>Ecdysozoa</taxon>
        <taxon>Arthropoda</taxon>
        <taxon>Hexapoda</taxon>
        <taxon>Insecta</taxon>
        <taxon>Pterygota</taxon>
        <taxon>Neoptera</taxon>
        <taxon>Paraneoptera</taxon>
        <taxon>Psocodea</taxon>
        <taxon>Troctomorpha</taxon>
        <taxon>Phthiraptera</taxon>
        <taxon>Anoplura</taxon>
        <taxon>Pedicinidae</taxon>
        <taxon>Pedicinus</taxon>
    </lineage>
</organism>
<dbReference type="Pfam" id="PF00510">
    <property type="entry name" value="COX3"/>
    <property type="match status" value="1"/>
</dbReference>
<dbReference type="InterPro" id="IPR013833">
    <property type="entry name" value="Cyt_c_oxidase_su3_a-hlx"/>
</dbReference>
<dbReference type="PANTHER" id="PTHR11403:SF7">
    <property type="entry name" value="CYTOCHROME C OXIDASE SUBUNIT 3"/>
    <property type="match status" value="1"/>
</dbReference>
<dbReference type="Gene3D" id="1.10.287.70">
    <property type="match status" value="1"/>
</dbReference>
<feature type="transmembrane region" description="Helical" evidence="9">
    <location>
        <begin position="126"/>
        <end position="150"/>
    </location>
</feature>
<dbReference type="GO" id="GO:0006123">
    <property type="term" value="P:mitochondrial electron transport, cytochrome c to oxygen"/>
    <property type="evidence" value="ECO:0007669"/>
    <property type="project" value="TreeGrafter"/>
</dbReference>
<feature type="transmembrane region" description="Helical" evidence="9">
    <location>
        <begin position="42"/>
        <end position="60"/>
    </location>
</feature>
<name>A0A7H1K1B3_9NEOP</name>
<evidence type="ECO:0000313" key="11">
    <source>
        <dbReference type="EMBL" id="QNT17929.1"/>
    </source>
</evidence>
<accession>A0A7H1K1B3</accession>
<feature type="transmembrane region" description="Helical" evidence="9">
    <location>
        <begin position="162"/>
        <end position="179"/>
    </location>
</feature>
<feature type="transmembrane region" description="Helical" evidence="9">
    <location>
        <begin position="243"/>
        <end position="263"/>
    </location>
</feature>
<gene>
    <name evidence="11" type="primary">cox3</name>
</gene>
<comment type="subcellular location">
    <subcellularLocation>
        <location evidence="1">Membrane</location>
        <topology evidence="1">Multi-pass membrane protein</topology>
    </subcellularLocation>
</comment>
<feature type="transmembrane region" description="Helical" evidence="9">
    <location>
        <begin position="199"/>
        <end position="223"/>
    </location>
</feature>
<dbReference type="PROSITE" id="PS50253">
    <property type="entry name" value="COX3"/>
    <property type="match status" value="1"/>
</dbReference>
<reference evidence="11" key="1">
    <citation type="submission" date="2020-06" db="EMBL/GenBank/DDBJ databases">
        <title>Mitochondrial karyotypes evolved in opposite directions between closely related macaque louse Pedicinus obtusus and colobus louse Pedicinus badii.</title>
        <authorList>
            <person name="Dong Y."/>
            <person name="Fu Y."/>
            <person name="Wang W."/>
            <person name="Nie Y."/>
            <person name="Liu G."/>
            <person name="Shao R."/>
        </authorList>
    </citation>
    <scope>NUCLEOTIDE SEQUENCE</scope>
</reference>
<evidence type="ECO:0000256" key="4">
    <source>
        <dbReference type="ARBA" id="ARBA00022692"/>
    </source>
</evidence>